<dbReference type="SUPFAM" id="SSF54695">
    <property type="entry name" value="POZ domain"/>
    <property type="match status" value="1"/>
</dbReference>
<feature type="compositionally biased region" description="Basic and acidic residues" evidence="1">
    <location>
        <begin position="148"/>
        <end position="162"/>
    </location>
</feature>
<reference evidence="2 3" key="1">
    <citation type="journal article" date="2018" name="Sci. Rep.">
        <title>Comparative genomics provides insights into the lifestyle and reveals functional heterogeneity of dark septate endophytic fungi.</title>
        <authorList>
            <person name="Knapp D.G."/>
            <person name="Nemeth J.B."/>
            <person name="Barry K."/>
            <person name="Hainaut M."/>
            <person name="Henrissat B."/>
            <person name="Johnson J."/>
            <person name="Kuo A."/>
            <person name="Lim J.H.P."/>
            <person name="Lipzen A."/>
            <person name="Nolan M."/>
            <person name="Ohm R.A."/>
            <person name="Tamas L."/>
            <person name="Grigoriev I.V."/>
            <person name="Spatafora J.W."/>
            <person name="Nagy L.G."/>
            <person name="Kovacs G.M."/>
        </authorList>
    </citation>
    <scope>NUCLEOTIDE SEQUENCE [LARGE SCALE GENOMIC DNA]</scope>
    <source>
        <strain evidence="2 3">DSE2036</strain>
    </source>
</reference>
<evidence type="ECO:0000256" key="1">
    <source>
        <dbReference type="SAM" id="MobiDB-lite"/>
    </source>
</evidence>
<proteinExistence type="predicted"/>
<accession>A0A2V1E4N2</accession>
<protein>
    <recommendedName>
        <fullName evidence="4">BTB domain-containing protein</fullName>
    </recommendedName>
</protein>
<evidence type="ECO:0008006" key="4">
    <source>
        <dbReference type="Google" id="ProtNLM"/>
    </source>
</evidence>
<sequence>MASNFAELIQSPRFTFLVGQEKKAIVVHAAAIAAVSQQLDALINNGMKESEERCAKLENMLVDDFIRFCEYAYRGDYTTPLCDWEFDATSWGSKKKKRKGSKIKSSNSPVVESMPGSAPEPLVKVNEFQETVAESEPAPPPETSVQEYEWHEASGPQHEMKPASRTSLRTQFNNRKYLEDGGPKALIFQRFELVSNYSSCQNFTPVFLAHARLYCFAQVHLIAPLKELILRKLHKTLMGFKLYTNRVGDIIKLARCVYSNPDLPESCEDDLKKMVLEYIVCEIDSIGKCEDFVKFLGEGGEFVGDFWRMARNYMV</sequence>
<name>A0A2V1E4N2_9PLEO</name>
<evidence type="ECO:0000313" key="2">
    <source>
        <dbReference type="EMBL" id="PVI04180.1"/>
    </source>
</evidence>
<dbReference type="OrthoDB" id="9997739at2759"/>
<dbReference type="Gene3D" id="3.30.710.10">
    <property type="entry name" value="Potassium Channel Kv1.1, Chain A"/>
    <property type="match status" value="1"/>
</dbReference>
<feature type="region of interest" description="Disordered" evidence="1">
    <location>
        <begin position="97"/>
        <end position="166"/>
    </location>
</feature>
<dbReference type="InterPro" id="IPR011333">
    <property type="entry name" value="SKP1/BTB/POZ_sf"/>
</dbReference>
<dbReference type="PANTHER" id="PTHR47843">
    <property type="entry name" value="BTB DOMAIN-CONTAINING PROTEIN-RELATED"/>
    <property type="match status" value="1"/>
</dbReference>
<dbReference type="Proteomes" id="UP000244855">
    <property type="component" value="Unassembled WGS sequence"/>
</dbReference>
<gene>
    <name evidence="2" type="ORF">DM02DRAFT_651784</name>
</gene>
<dbReference type="AlphaFoldDB" id="A0A2V1E4N2"/>
<evidence type="ECO:0000313" key="3">
    <source>
        <dbReference type="Proteomes" id="UP000244855"/>
    </source>
</evidence>
<organism evidence="2 3">
    <name type="scientific">Periconia macrospinosa</name>
    <dbReference type="NCBI Taxonomy" id="97972"/>
    <lineage>
        <taxon>Eukaryota</taxon>
        <taxon>Fungi</taxon>
        <taxon>Dikarya</taxon>
        <taxon>Ascomycota</taxon>
        <taxon>Pezizomycotina</taxon>
        <taxon>Dothideomycetes</taxon>
        <taxon>Pleosporomycetidae</taxon>
        <taxon>Pleosporales</taxon>
        <taxon>Massarineae</taxon>
        <taxon>Periconiaceae</taxon>
        <taxon>Periconia</taxon>
    </lineage>
</organism>
<dbReference type="STRING" id="97972.A0A2V1E4N2"/>
<dbReference type="EMBL" id="KZ805323">
    <property type="protein sequence ID" value="PVI04180.1"/>
    <property type="molecule type" value="Genomic_DNA"/>
</dbReference>
<keyword evidence="3" id="KW-1185">Reference proteome</keyword>